<dbReference type="EMBL" id="JARKIE010000071">
    <property type="protein sequence ID" value="KAJ7689543.1"/>
    <property type="molecule type" value="Genomic_DNA"/>
</dbReference>
<dbReference type="Pfam" id="PF18718">
    <property type="entry name" value="CxC5"/>
    <property type="match status" value="1"/>
</dbReference>
<organism evidence="2 3">
    <name type="scientific">Mycena rosella</name>
    <name type="common">Pink bonnet</name>
    <name type="synonym">Agaricus rosellus</name>
    <dbReference type="NCBI Taxonomy" id="1033263"/>
    <lineage>
        <taxon>Eukaryota</taxon>
        <taxon>Fungi</taxon>
        <taxon>Dikarya</taxon>
        <taxon>Basidiomycota</taxon>
        <taxon>Agaricomycotina</taxon>
        <taxon>Agaricomycetes</taxon>
        <taxon>Agaricomycetidae</taxon>
        <taxon>Agaricales</taxon>
        <taxon>Marasmiineae</taxon>
        <taxon>Mycenaceae</taxon>
        <taxon>Mycena</taxon>
    </lineage>
</organism>
<dbReference type="InterPro" id="IPR041539">
    <property type="entry name" value="CxC5"/>
</dbReference>
<accession>A0AAD7DEP6</accession>
<name>A0AAD7DEP6_MYCRO</name>
<evidence type="ECO:0000313" key="3">
    <source>
        <dbReference type="Proteomes" id="UP001221757"/>
    </source>
</evidence>
<reference evidence="2" key="1">
    <citation type="submission" date="2023-03" db="EMBL/GenBank/DDBJ databases">
        <title>Massive genome expansion in bonnet fungi (Mycena s.s.) driven by repeated elements and novel gene families across ecological guilds.</title>
        <authorList>
            <consortium name="Lawrence Berkeley National Laboratory"/>
            <person name="Harder C.B."/>
            <person name="Miyauchi S."/>
            <person name="Viragh M."/>
            <person name="Kuo A."/>
            <person name="Thoen E."/>
            <person name="Andreopoulos B."/>
            <person name="Lu D."/>
            <person name="Skrede I."/>
            <person name="Drula E."/>
            <person name="Henrissat B."/>
            <person name="Morin E."/>
            <person name="Kohler A."/>
            <person name="Barry K."/>
            <person name="LaButti K."/>
            <person name="Morin E."/>
            <person name="Salamov A."/>
            <person name="Lipzen A."/>
            <person name="Mereny Z."/>
            <person name="Hegedus B."/>
            <person name="Baldrian P."/>
            <person name="Stursova M."/>
            <person name="Weitz H."/>
            <person name="Taylor A."/>
            <person name="Grigoriev I.V."/>
            <person name="Nagy L.G."/>
            <person name="Martin F."/>
            <person name="Kauserud H."/>
        </authorList>
    </citation>
    <scope>NUCLEOTIDE SEQUENCE</scope>
    <source>
        <strain evidence="2">CBHHK067</strain>
    </source>
</reference>
<comment type="caution">
    <text evidence="2">The sequence shown here is derived from an EMBL/GenBank/DDBJ whole genome shotgun (WGS) entry which is preliminary data.</text>
</comment>
<evidence type="ECO:0000313" key="2">
    <source>
        <dbReference type="EMBL" id="KAJ7689543.1"/>
    </source>
</evidence>
<proteinExistence type="predicted"/>
<sequence length="113" mass="12788">MLGLNPHNLAAPSPLSSFPTPRPILCTSRLSCIFCPAVDLNIVPTLRCREKSQTIWLLDKSCHWVQADLLIAHCASCRADYYPDCVTYNTPDNRRCQWLEISAEYIRVSKHGV</sequence>
<feature type="domain" description="CxC5 like cysteine cluster associated with KDZ" evidence="1">
    <location>
        <begin position="24"/>
        <end position="111"/>
    </location>
</feature>
<gene>
    <name evidence="2" type="ORF">B0H17DRAFT_1066151</name>
</gene>
<evidence type="ECO:0000259" key="1">
    <source>
        <dbReference type="Pfam" id="PF18718"/>
    </source>
</evidence>
<dbReference type="AlphaFoldDB" id="A0AAD7DEP6"/>
<protein>
    <recommendedName>
        <fullName evidence="1">CxC5 like cysteine cluster associated with KDZ domain-containing protein</fullName>
    </recommendedName>
</protein>
<dbReference type="Proteomes" id="UP001221757">
    <property type="component" value="Unassembled WGS sequence"/>
</dbReference>
<keyword evidence="3" id="KW-1185">Reference proteome</keyword>